<evidence type="ECO:0000313" key="4">
    <source>
        <dbReference type="EMBL" id="AKB77489.1"/>
    </source>
</evidence>
<name>A0A0E3S7V6_9EURY</name>
<gene>
    <name evidence="4" type="ORF">MSHOH_1006</name>
</gene>
<dbReference type="GO" id="GO:0006313">
    <property type="term" value="P:DNA transposition"/>
    <property type="evidence" value="ECO:0007669"/>
    <property type="project" value="InterPro"/>
</dbReference>
<keyword evidence="1" id="KW-0815">Transposition</keyword>
<dbReference type="STRING" id="1434110.MSHOH_1006"/>
<dbReference type="PATRIC" id="fig|1434110.4.peg.1250"/>
<dbReference type="InterPro" id="IPR001207">
    <property type="entry name" value="Transposase_mutator"/>
</dbReference>
<dbReference type="Pfam" id="PF00872">
    <property type="entry name" value="Transposase_mut"/>
    <property type="match status" value="1"/>
</dbReference>
<dbReference type="Proteomes" id="UP000033101">
    <property type="component" value="Chromosome"/>
</dbReference>
<proteinExistence type="predicted"/>
<evidence type="ECO:0000256" key="3">
    <source>
        <dbReference type="ARBA" id="ARBA00023172"/>
    </source>
</evidence>
<evidence type="ECO:0000256" key="2">
    <source>
        <dbReference type="ARBA" id="ARBA00023125"/>
    </source>
</evidence>
<organism evidence="4 5">
    <name type="scientific">Methanosarcina horonobensis HB-1 = JCM 15518</name>
    <dbReference type="NCBI Taxonomy" id="1434110"/>
    <lineage>
        <taxon>Archaea</taxon>
        <taxon>Methanobacteriati</taxon>
        <taxon>Methanobacteriota</taxon>
        <taxon>Stenosarchaea group</taxon>
        <taxon>Methanomicrobia</taxon>
        <taxon>Methanosarcinales</taxon>
        <taxon>Methanosarcinaceae</taxon>
        <taxon>Methanosarcina</taxon>
    </lineage>
</organism>
<dbReference type="PANTHER" id="PTHR33217:SF7">
    <property type="entry name" value="TRANSPOSASE FOR INSERTION SEQUENCE ELEMENT IS1081"/>
    <property type="match status" value="1"/>
</dbReference>
<keyword evidence="5" id="KW-1185">Reference proteome</keyword>
<evidence type="ECO:0000256" key="1">
    <source>
        <dbReference type="ARBA" id="ARBA00022578"/>
    </source>
</evidence>
<reference evidence="4 5" key="1">
    <citation type="submission" date="2014-07" db="EMBL/GenBank/DDBJ databases">
        <title>Methanogenic archaea and the global carbon cycle.</title>
        <authorList>
            <person name="Henriksen J.R."/>
            <person name="Luke J."/>
            <person name="Reinhart S."/>
            <person name="Benedict M.N."/>
            <person name="Youngblut N.D."/>
            <person name="Metcalf M.E."/>
            <person name="Whitaker R.J."/>
            <person name="Metcalf W.W."/>
        </authorList>
    </citation>
    <scope>NUCLEOTIDE SEQUENCE [LARGE SCALE GENOMIC DNA]</scope>
    <source>
        <strain evidence="4 5">HB-1</strain>
    </source>
</reference>
<dbReference type="EMBL" id="CP009516">
    <property type="protein sequence ID" value="AKB77489.1"/>
    <property type="molecule type" value="Genomic_DNA"/>
</dbReference>
<dbReference type="AlphaFoldDB" id="A0A0E3S7V6"/>
<dbReference type="GO" id="GO:0004803">
    <property type="term" value="F:transposase activity"/>
    <property type="evidence" value="ECO:0007669"/>
    <property type="project" value="InterPro"/>
</dbReference>
<accession>A0A0E3S7V6</accession>
<protein>
    <submittedName>
        <fullName evidence="4">Mobile element protein</fullName>
    </submittedName>
</protein>
<keyword evidence="3" id="KW-0233">DNA recombination</keyword>
<keyword evidence="2" id="KW-0238">DNA-binding</keyword>
<dbReference type="KEGG" id="mhor:MSHOH_1006"/>
<sequence>MVNVVSFIKDYLFDQEDGIRQLITWFLNLVMEEEALLQSGAKRYERTDSRKASRNGYKPRTLLTKYGELELLKPQFREFPFETEVFEKYSRVEKAILAAVSESYLQGVSTRRVDKIMTALGVEGISASSVSRITKELDQKVEEFLSKPIEHEIPYLFIDATYLKVRDGLHYENKALFIVARSQGRRLS</sequence>
<evidence type="ECO:0000313" key="5">
    <source>
        <dbReference type="Proteomes" id="UP000033101"/>
    </source>
</evidence>
<dbReference type="PANTHER" id="PTHR33217">
    <property type="entry name" value="TRANSPOSASE FOR INSERTION SEQUENCE ELEMENT IS1081"/>
    <property type="match status" value="1"/>
</dbReference>
<dbReference type="HOGENOM" id="CLU_036805_8_3_2"/>
<dbReference type="GO" id="GO:0003677">
    <property type="term" value="F:DNA binding"/>
    <property type="evidence" value="ECO:0007669"/>
    <property type="project" value="UniProtKB-KW"/>
</dbReference>